<proteinExistence type="inferred from homology"/>
<keyword evidence="4" id="KW-1003">Cell membrane</keyword>
<keyword evidence="7 8" id="KW-0472">Membrane</keyword>
<keyword evidence="5 8" id="KW-0812">Transmembrane</keyword>
<dbReference type="Proteomes" id="UP000182429">
    <property type="component" value="Unassembled WGS sequence"/>
</dbReference>
<feature type="transmembrane region" description="Helical" evidence="8">
    <location>
        <begin position="357"/>
        <end position="378"/>
    </location>
</feature>
<dbReference type="InterPro" id="IPR002549">
    <property type="entry name" value="AI-2E-like"/>
</dbReference>
<dbReference type="PANTHER" id="PTHR21716">
    <property type="entry name" value="TRANSMEMBRANE PROTEIN"/>
    <property type="match status" value="1"/>
</dbReference>
<evidence type="ECO:0000256" key="5">
    <source>
        <dbReference type="ARBA" id="ARBA00022692"/>
    </source>
</evidence>
<dbReference type="STRING" id="1630.SAMN05216514_101283"/>
<feature type="transmembrane region" description="Helical" evidence="8">
    <location>
        <begin position="14"/>
        <end position="37"/>
    </location>
</feature>
<feature type="transmembrane region" description="Helical" evidence="8">
    <location>
        <begin position="183"/>
        <end position="207"/>
    </location>
</feature>
<gene>
    <name evidence="9" type="ORF">SAMN04487759_10374</name>
</gene>
<evidence type="ECO:0000256" key="1">
    <source>
        <dbReference type="ARBA" id="ARBA00004651"/>
    </source>
</evidence>
<comment type="similarity">
    <text evidence="2">Belongs to the autoinducer-2 exporter (AI-2E) (TC 2.A.86) family.</text>
</comment>
<reference evidence="9 10" key="1">
    <citation type="submission" date="2016-10" db="EMBL/GenBank/DDBJ databases">
        <authorList>
            <person name="de Groot N.N."/>
        </authorList>
    </citation>
    <scope>NUCLEOTIDE SEQUENCE [LARGE SCALE GENOMIC DNA]</scope>
    <source>
        <strain evidence="9 10">S3b</strain>
    </source>
</reference>
<dbReference type="GO" id="GO:0055085">
    <property type="term" value="P:transmembrane transport"/>
    <property type="evidence" value="ECO:0007669"/>
    <property type="project" value="TreeGrafter"/>
</dbReference>
<dbReference type="AlphaFoldDB" id="A0A1H2QM38"/>
<organism evidence="9 10">
    <name type="scientific">Kandleria vitulina</name>
    <dbReference type="NCBI Taxonomy" id="1630"/>
    <lineage>
        <taxon>Bacteria</taxon>
        <taxon>Bacillati</taxon>
        <taxon>Bacillota</taxon>
        <taxon>Erysipelotrichia</taxon>
        <taxon>Erysipelotrichales</taxon>
        <taxon>Coprobacillaceae</taxon>
        <taxon>Kandleria</taxon>
    </lineage>
</organism>
<evidence type="ECO:0000256" key="6">
    <source>
        <dbReference type="ARBA" id="ARBA00022989"/>
    </source>
</evidence>
<dbReference type="GO" id="GO:0005886">
    <property type="term" value="C:plasma membrane"/>
    <property type="evidence" value="ECO:0007669"/>
    <property type="project" value="UniProtKB-SubCell"/>
</dbReference>
<protein>
    <submittedName>
        <fullName evidence="9">Predicted PurR-regulated permease PerM</fullName>
    </submittedName>
</protein>
<evidence type="ECO:0000256" key="7">
    <source>
        <dbReference type="ARBA" id="ARBA00023136"/>
    </source>
</evidence>
<evidence type="ECO:0000313" key="10">
    <source>
        <dbReference type="Proteomes" id="UP000182429"/>
    </source>
</evidence>
<dbReference type="Pfam" id="PF01594">
    <property type="entry name" value="AI-2E_transport"/>
    <property type="match status" value="1"/>
</dbReference>
<evidence type="ECO:0000256" key="8">
    <source>
        <dbReference type="SAM" id="Phobius"/>
    </source>
</evidence>
<feature type="transmembrane region" description="Helical" evidence="8">
    <location>
        <begin position="43"/>
        <end position="64"/>
    </location>
</feature>
<evidence type="ECO:0000256" key="3">
    <source>
        <dbReference type="ARBA" id="ARBA00022448"/>
    </source>
</evidence>
<name>A0A1H2QM38_9FIRM</name>
<feature type="transmembrane region" description="Helical" evidence="8">
    <location>
        <begin position="267"/>
        <end position="286"/>
    </location>
</feature>
<comment type="subcellular location">
    <subcellularLocation>
        <location evidence="1">Cell membrane</location>
        <topology evidence="1">Multi-pass membrane protein</topology>
    </subcellularLocation>
</comment>
<dbReference type="PANTHER" id="PTHR21716:SF53">
    <property type="entry name" value="PERMEASE PERM-RELATED"/>
    <property type="match status" value="1"/>
</dbReference>
<feature type="transmembrane region" description="Helical" evidence="8">
    <location>
        <begin position="292"/>
        <end position="320"/>
    </location>
</feature>
<keyword evidence="3" id="KW-0813">Transport</keyword>
<accession>A0A1H2QM38</accession>
<feature type="transmembrane region" description="Helical" evidence="8">
    <location>
        <begin position="85"/>
        <end position="109"/>
    </location>
</feature>
<dbReference type="EMBL" id="FNNF01000003">
    <property type="protein sequence ID" value="SDW08191.1"/>
    <property type="molecule type" value="Genomic_DNA"/>
</dbReference>
<dbReference type="eggNOG" id="COG0628">
    <property type="taxonomic scope" value="Bacteria"/>
</dbReference>
<evidence type="ECO:0000313" key="9">
    <source>
        <dbReference type="EMBL" id="SDW08191.1"/>
    </source>
</evidence>
<evidence type="ECO:0000256" key="2">
    <source>
        <dbReference type="ARBA" id="ARBA00009773"/>
    </source>
</evidence>
<dbReference type="RefSeq" id="WP_074685587.1">
    <property type="nucleotide sequence ID" value="NZ_FNNF01000003.1"/>
</dbReference>
<sequence>MDKNKLNPKKDKNLFYIMYAIIFAYVIFNIPTVYSWLINILRLATPFYIAIVIAFILNIPMRNIENFYRKLSKNSEKIKLSKDALRALSVASTLAIIFFIVFLFSTFIIPRIGQSILMIFSNLDNYAVRFSAWVTDLSHSLKINYTLTTKDVKDFYNSINLNTLLQTLGNIFGTSEHSGDISYFVNSIGGTAITAITSFFMAIYILSNKEKHTTQFRKILVYLINEDHAVRVLQVCDEANHYFNSFITGAVTEAAVFMTLIYIIMRLFSLPFPELIAICGFMFSFIPMFGSFLTLLIGTILVSAAASSKLLLFVILFISVQQFEGNFIYPRIVGSKVGIGGLFVLLGITIFGKLFGFVGVLIGVPLTALIYALLTRIINFHLYQKHLHVTSERITRIDDDGNDIETLY</sequence>
<feature type="transmembrane region" description="Helical" evidence="8">
    <location>
        <begin position="332"/>
        <end position="351"/>
    </location>
</feature>
<evidence type="ECO:0000256" key="4">
    <source>
        <dbReference type="ARBA" id="ARBA00022475"/>
    </source>
</evidence>
<dbReference type="OrthoDB" id="9793390at2"/>
<keyword evidence="6 8" id="KW-1133">Transmembrane helix</keyword>